<dbReference type="PANTHER" id="PTHR43135:SF3">
    <property type="entry name" value="ALPHA-D-RIBOSE 1-METHYLPHOSPHONATE 5-TRIPHOSPHATE DIPHOSPHATASE"/>
    <property type="match status" value="1"/>
</dbReference>
<accession>A0A3G1KW14</accession>
<proteinExistence type="predicted"/>
<dbReference type="Gene3D" id="3.20.20.140">
    <property type="entry name" value="Metal-dependent hydrolases"/>
    <property type="match status" value="1"/>
</dbReference>
<dbReference type="AlphaFoldDB" id="A0A3G1KW14"/>
<gene>
    <name evidence="2" type="ORF">DCMF_19295</name>
</gene>
<dbReference type="KEGG" id="fwa:DCMF_19295"/>
<dbReference type="SUPFAM" id="SSF51556">
    <property type="entry name" value="Metallo-dependent hydrolases"/>
    <property type="match status" value="1"/>
</dbReference>
<dbReference type="Gene3D" id="2.30.40.10">
    <property type="entry name" value="Urease, subunit C, domain 1"/>
    <property type="match status" value="1"/>
</dbReference>
<feature type="domain" description="Amidohydrolase-related" evidence="1">
    <location>
        <begin position="54"/>
        <end position="387"/>
    </location>
</feature>
<dbReference type="InterPro" id="IPR057744">
    <property type="entry name" value="OTAase-like"/>
</dbReference>
<dbReference type="InterPro" id="IPR051781">
    <property type="entry name" value="Metallo-dep_Hydrolase"/>
</dbReference>
<dbReference type="CDD" id="cd01299">
    <property type="entry name" value="Met_dep_hydrolase_A"/>
    <property type="match status" value="1"/>
</dbReference>
<organism evidence="2 3">
    <name type="scientific">Formimonas warabiya</name>
    <dbReference type="NCBI Taxonomy" id="1761012"/>
    <lineage>
        <taxon>Bacteria</taxon>
        <taxon>Bacillati</taxon>
        <taxon>Bacillota</taxon>
        <taxon>Clostridia</taxon>
        <taxon>Eubacteriales</taxon>
        <taxon>Peptococcaceae</taxon>
        <taxon>Candidatus Formimonas</taxon>
    </lineage>
</organism>
<reference evidence="2 3" key="1">
    <citation type="submission" date="2016-10" db="EMBL/GenBank/DDBJ databases">
        <title>Complete Genome Sequence of Peptococcaceae strain DCMF.</title>
        <authorList>
            <person name="Edwards R.J."/>
            <person name="Holland S.I."/>
            <person name="Deshpande N.P."/>
            <person name="Wong Y.K."/>
            <person name="Ertan H."/>
            <person name="Manefield M."/>
            <person name="Russell T.L."/>
            <person name="Lee M.J."/>
        </authorList>
    </citation>
    <scope>NUCLEOTIDE SEQUENCE [LARGE SCALE GENOMIC DNA]</scope>
    <source>
        <strain evidence="2 3">DCMF</strain>
    </source>
</reference>
<sequence length="401" mass="43090">MEGFLMLAINGGHLFDGIGDDFQKNVSVTIEKDKIMNLGYGAKAEKTLDATGCYILPGLIDCHVHINWIPGPDPQGFITGKSDSFIALTSCNMAYRNLSLGITTVRDCCAQTTTGMALRDVIKSGIIVGPNIVTCGPALAITGGHGFFLSAEVNGADNVRAMTRKLFKDKVDFIKLMASGGVYTEGEEPGFPQMTVEEMTAACEEAHKRSKKVTAHAEGLAGIMNALQAGVDGIEHGNMADDEAIEMMVKKGVYLVPTLVCFESMAKPGAADFVVRKSEIMKLASRNMIKKAIQAGVKIAAGTDSSAPNNPPENYFWELELFHEHGMSKLDALKAATSRAAEAIGVDYTGSLEAGKMADILVVEGNPLEDLGNLRKIRYIIKSGQVVVDGDRTYFHRTVNM</sequence>
<protein>
    <recommendedName>
        <fullName evidence="1">Amidohydrolase-related domain-containing protein</fullName>
    </recommendedName>
</protein>
<dbReference type="InterPro" id="IPR011059">
    <property type="entry name" value="Metal-dep_hydrolase_composite"/>
</dbReference>
<dbReference type="PANTHER" id="PTHR43135">
    <property type="entry name" value="ALPHA-D-RIBOSE 1-METHYLPHOSPHONATE 5-TRIPHOSPHATE DIPHOSPHATASE"/>
    <property type="match status" value="1"/>
</dbReference>
<dbReference type="OrthoDB" id="9797498at2"/>
<evidence type="ECO:0000259" key="1">
    <source>
        <dbReference type="Pfam" id="PF01979"/>
    </source>
</evidence>
<name>A0A3G1KW14_FORW1</name>
<dbReference type="Pfam" id="PF01979">
    <property type="entry name" value="Amidohydro_1"/>
    <property type="match status" value="1"/>
</dbReference>
<dbReference type="Proteomes" id="UP000323521">
    <property type="component" value="Chromosome"/>
</dbReference>
<dbReference type="InterPro" id="IPR032466">
    <property type="entry name" value="Metal_Hydrolase"/>
</dbReference>
<dbReference type="GO" id="GO:0016810">
    <property type="term" value="F:hydrolase activity, acting on carbon-nitrogen (but not peptide) bonds"/>
    <property type="evidence" value="ECO:0007669"/>
    <property type="project" value="InterPro"/>
</dbReference>
<evidence type="ECO:0000313" key="3">
    <source>
        <dbReference type="Proteomes" id="UP000323521"/>
    </source>
</evidence>
<dbReference type="SUPFAM" id="SSF51338">
    <property type="entry name" value="Composite domain of metallo-dependent hydrolases"/>
    <property type="match status" value="2"/>
</dbReference>
<dbReference type="InterPro" id="IPR006680">
    <property type="entry name" value="Amidohydro-rel"/>
</dbReference>
<evidence type="ECO:0000313" key="2">
    <source>
        <dbReference type="EMBL" id="ATW26610.1"/>
    </source>
</evidence>
<dbReference type="EMBL" id="CP017634">
    <property type="protein sequence ID" value="ATW26610.1"/>
    <property type="molecule type" value="Genomic_DNA"/>
</dbReference>
<keyword evidence="3" id="KW-1185">Reference proteome</keyword>